<keyword evidence="3" id="KW-1185">Reference proteome</keyword>
<dbReference type="AlphaFoldDB" id="A0A1L7WWM3"/>
<evidence type="ECO:0000256" key="1">
    <source>
        <dbReference type="SAM" id="MobiDB-lite"/>
    </source>
</evidence>
<organism evidence="2 3">
    <name type="scientific">Phialocephala subalpina</name>
    <dbReference type="NCBI Taxonomy" id="576137"/>
    <lineage>
        <taxon>Eukaryota</taxon>
        <taxon>Fungi</taxon>
        <taxon>Dikarya</taxon>
        <taxon>Ascomycota</taxon>
        <taxon>Pezizomycotina</taxon>
        <taxon>Leotiomycetes</taxon>
        <taxon>Helotiales</taxon>
        <taxon>Mollisiaceae</taxon>
        <taxon>Phialocephala</taxon>
        <taxon>Phialocephala fortinii species complex</taxon>
    </lineage>
</organism>
<feature type="region of interest" description="Disordered" evidence="1">
    <location>
        <begin position="377"/>
        <end position="814"/>
    </location>
</feature>
<sequence length="836" mass="90864">MGAPLWTADEEEVFEKIIIPMSDYATGQNIKDSGMSFEDLAPIMQKELDNRGIHKRTYTGENLFQHYYQRHGKRAKERNQLASQQPLSTATASGPLAPIRDTTPLRSSRASSATPSHLARLRQVGEYTEAAMYYDRASQTDVSISPIEDIDGSTRILDYASTHPVAPAHTSDNNHASLHSFASAAPTSIRDDMMNYELDEYPNKSRWDGYVEDDADDHGMYSKPSENRMTYSGEYPAEGRPSSNRQTSEYAAKPSSASSTHQPSTSQGRKKIIAPKRPYGASPVNSQKRQRQEQSDASFGSTVMNQHHQSSSIVAQPPMSQPNNNKLPPMGVYTLPKKMTRQEAMFEVLRKKELAKAAQASTSLPVAALIQQDLQKPTLNHPINGPEQDPFGPQIEYGRVESARPESRTSVQSTGSTFSRRRGKDRLAPLRSPPRLEEPATVESTEELHALANKYTFQTSPGHSYHTLSPSQHSTPGGPIPASPLKFTTPTKDQRAHAQQYEPSPLQMMSNFDDYNSAKNARYGRESEMANADSPSAGRGSSGGRGSGARVSRNVPPVPSFNDGLPAGPSTQQGRPAAKNTSMGSDGPASHTLIPNESIFKKRPAAEDPEDTARPAPKHPSPALKVQSAYDTDSPSPQSIPGLSLLSNTETSYAVQTPPQDPFSTSSISVDDLFFEPGSPSPPPADPKKRTSTGSATSEPSKPRKVVPKVPLAYDTEKSRLPALPAGYVRTLSSEPARKRRSSRGSRATSSVHSSASMHSPAIVPFPDPNISRSGASTPDLALFATTKPKEKVNMAVPAPTEPEEGRSKAEIRCEDERKASIAHAVEKVKERTGIP</sequence>
<evidence type="ECO:0000313" key="3">
    <source>
        <dbReference type="Proteomes" id="UP000184330"/>
    </source>
</evidence>
<reference evidence="2 3" key="1">
    <citation type="submission" date="2016-03" db="EMBL/GenBank/DDBJ databases">
        <authorList>
            <person name="Ploux O."/>
        </authorList>
    </citation>
    <scope>NUCLEOTIDE SEQUENCE [LARGE SCALE GENOMIC DNA]</scope>
    <source>
        <strain evidence="2 3">UAMH 11012</strain>
    </source>
</reference>
<feature type="region of interest" description="Disordered" evidence="1">
    <location>
        <begin position="204"/>
        <end position="333"/>
    </location>
</feature>
<evidence type="ECO:0000313" key="2">
    <source>
        <dbReference type="EMBL" id="CZR57143.1"/>
    </source>
</evidence>
<feature type="compositionally biased region" description="Polar residues" evidence="1">
    <location>
        <begin position="104"/>
        <end position="115"/>
    </location>
</feature>
<feature type="compositionally biased region" description="Polar residues" evidence="1">
    <location>
        <begin position="569"/>
        <end position="584"/>
    </location>
</feature>
<dbReference type="STRING" id="576137.A0A1L7WWM3"/>
<feature type="compositionally biased region" description="Polar residues" evidence="1">
    <location>
        <begin position="455"/>
        <end position="475"/>
    </location>
</feature>
<feature type="compositionally biased region" description="Polar residues" evidence="1">
    <location>
        <begin position="295"/>
        <end position="314"/>
    </location>
</feature>
<dbReference type="OrthoDB" id="5244495at2759"/>
<feature type="compositionally biased region" description="Basic and acidic residues" evidence="1">
    <location>
        <begin position="398"/>
        <end position="407"/>
    </location>
</feature>
<feature type="compositionally biased region" description="Low complexity" evidence="1">
    <location>
        <begin position="745"/>
        <end position="762"/>
    </location>
</feature>
<feature type="compositionally biased region" description="Polar residues" evidence="1">
    <location>
        <begin position="507"/>
        <end position="519"/>
    </location>
</feature>
<gene>
    <name evidence="2" type="ORF">PAC_07032</name>
</gene>
<feature type="compositionally biased region" description="Basic and acidic residues" evidence="1">
    <location>
        <begin position="804"/>
        <end position="814"/>
    </location>
</feature>
<feature type="compositionally biased region" description="Polar residues" evidence="1">
    <location>
        <begin position="80"/>
        <end position="92"/>
    </location>
</feature>
<protein>
    <submittedName>
        <fullName evidence="2">Uncharacterized protein</fullName>
    </submittedName>
</protein>
<dbReference type="EMBL" id="FJOG01000009">
    <property type="protein sequence ID" value="CZR57143.1"/>
    <property type="molecule type" value="Genomic_DNA"/>
</dbReference>
<feature type="compositionally biased region" description="Polar residues" evidence="1">
    <location>
        <begin position="408"/>
        <end position="418"/>
    </location>
</feature>
<feature type="compositionally biased region" description="Low complexity" evidence="1">
    <location>
        <begin position="254"/>
        <end position="267"/>
    </location>
</feature>
<dbReference type="Proteomes" id="UP000184330">
    <property type="component" value="Unassembled WGS sequence"/>
</dbReference>
<feature type="compositionally biased region" description="Polar residues" evidence="1">
    <location>
        <begin position="629"/>
        <end position="669"/>
    </location>
</feature>
<feature type="region of interest" description="Disordered" evidence="1">
    <location>
        <begin position="74"/>
        <end position="117"/>
    </location>
</feature>
<accession>A0A1L7WWM3</accession>
<proteinExistence type="predicted"/>
<name>A0A1L7WWM3_9HELO</name>